<name>B8LJ30_STRPA</name>
<reference evidence="1" key="1">
    <citation type="submission" date="2007-05" db="EMBL/GenBank/DDBJ databases">
        <title>The identification and characterization of wild-type tet(32), tetracycline resistance genes from the oral cavity.</title>
        <authorList>
            <person name="Warburton P.J."/>
            <person name="Roberts A.P."/>
            <person name="Mullany P."/>
        </authorList>
    </citation>
    <scope>NUCLEOTIDE SEQUENCE</scope>
    <source>
        <strain evidence="1">41.1T</strain>
    </source>
</reference>
<sequence>MIAPFVGAWFFVPNLRILLPYQF</sequence>
<protein>
    <submittedName>
        <fullName evidence="1">Uncharacterized protein</fullName>
    </submittedName>
</protein>
<reference evidence="1" key="2">
    <citation type="journal article" date="2009" name="Antimicrob. Agents Chemother.">
        <title>Characterization of tet(32) genes from the oral metagenome.</title>
        <authorList>
            <person name="Warburton P."/>
            <person name="Roberts A.P."/>
            <person name="Allan E."/>
            <person name="Seville L."/>
            <person name="Lancaster H."/>
            <person name="Mullany P."/>
        </authorList>
    </citation>
    <scope>NUCLEOTIDE SEQUENCE</scope>
    <source>
        <strain evidence="1">41.1T</strain>
    </source>
</reference>
<organism evidence="1">
    <name type="scientific">Streptococcus parasanguinis</name>
    <dbReference type="NCBI Taxonomy" id="1318"/>
    <lineage>
        <taxon>Bacteria</taxon>
        <taxon>Bacillati</taxon>
        <taxon>Bacillota</taxon>
        <taxon>Bacilli</taxon>
        <taxon>Lactobacillales</taxon>
        <taxon>Streptococcaceae</taxon>
        <taxon>Streptococcus</taxon>
    </lineage>
</organism>
<dbReference type="EMBL" id="EF626941">
    <property type="protein sequence ID" value="ACF36103.1"/>
    <property type="molecule type" value="Genomic_DNA"/>
</dbReference>
<proteinExistence type="predicted"/>
<dbReference type="AlphaFoldDB" id="B8LJ30"/>
<accession>B8LJ30</accession>
<evidence type="ECO:0000313" key="1">
    <source>
        <dbReference type="EMBL" id="ACF36103.1"/>
    </source>
</evidence>